<accession>A0AA47IM64</accession>
<reference evidence="3" key="1">
    <citation type="submission" date="2022-11" db="EMBL/GenBank/DDBJ databases">
        <title>Dental biofilm bacteria. Genome sequencing and assembly.</title>
        <authorList>
            <person name="Robertsson C."/>
        </authorList>
    </citation>
    <scope>NUCLEOTIDE SEQUENCE</scope>
    <source>
        <strain evidence="3">CW</strain>
    </source>
</reference>
<evidence type="ECO:0000313" key="4">
    <source>
        <dbReference type="Proteomes" id="UP001163127"/>
    </source>
</evidence>
<dbReference type="AlphaFoldDB" id="A0AA47IM64"/>
<dbReference type="PANTHER" id="PTHR10366:SF852">
    <property type="entry name" value="CINNAMOYL-COA REDUCTASE CAD2"/>
    <property type="match status" value="1"/>
</dbReference>
<dbReference type="FunFam" id="3.40.50.720:FF:000085">
    <property type="entry name" value="Dihydroflavonol reductase"/>
    <property type="match status" value="1"/>
</dbReference>
<keyword evidence="1" id="KW-0560">Oxidoreductase</keyword>
<gene>
    <name evidence="3" type="ORF">OFA60_07185</name>
</gene>
<dbReference type="SUPFAM" id="SSF51735">
    <property type="entry name" value="NAD(P)-binding Rossmann-fold domains"/>
    <property type="match status" value="1"/>
</dbReference>
<dbReference type="PANTHER" id="PTHR10366">
    <property type="entry name" value="NAD DEPENDENT EPIMERASE/DEHYDRATASE"/>
    <property type="match status" value="1"/>
</dbReference>
<evidence type="ECO:0000256" key="1">
    <source>
        <dbReference type="ARBA" id="ARBA00023002"/>
    </source>
</evidence>
<dbReference type="GO" id="GO:0016616">
    <property type="term" value="F:oxidoreductase activity, acting on the CH-OH group of donors, NAD or NADP as acceptor"/>
    <property type="evidence" value="ECO:0007669"/>
    <property type="project" value="TreeGrafter"/>
</dbReference>
<proteinExistence type="predicted"/>
<dbReference type="RefSeq" id="WP_076136193.1">
    <property type="nucleotide sequence ID" value="NZ_CP113787.1"/>
</dbReference>
<sequence length="364" mass="39243">MRSSETHIINDFDSTIDLSGIPVDTSSPVMITGATGYLGSWVTKGLLDAGVTVHAAVRDPQNTNKVAHLNHMAEQAPGTLRLFAGNLLQPGSYDQAMEGCTVVIHTASPILHSTDDPQHDLIEPALEGTRNVLAGVERTPSVTRVVLTSSIVAMYGDAVDIEGYPGRILTKTCWNTTSSAGHQPYPYSKTLAEKEAWRLAAGQDRWRLVTINPSMILGPSLGSAPTSESFTMIRMMIDGTARLGAPRVGISAVDVREVAQGHIAAAFLPEAHGRYIVSAEDTDLLALAGRLLPRFGGSFPLPRRVLPGPVLLAMAPRLGLTRAYVRRNVGYTVRSDASRSRLELGTRYRPVQASLEEMVEQMLP</sequence>
<organism evidence="3 4">
    <name type="scientific">Actinomyces naeslundii</name>
    <dbReference type="NCBI Taxonomy" id="1655"/>
    <lineage>
        <taxon>Bacteria</taxon>
        <taxon>Bacillati</taxon>
        <taxon>Actinomycetota</taxon>
        <taxon>Actinomycetes</taxon>
        <taxon>Actinomycetales</taxon>
        <taxon>Actinomycetaceae</taxon>
        <taxon>Actinomyces</taxon>
    </lineage>
</organism>
<evidence type="ECO:0000259" key="2">
    <source>
        <dbReference type="Pfam" id="PF01370"/>
    </source>
</evidence>
<dbReference type="InterPro" id="IPR001509">
    <property type="entry name" value="Epimerase_deHydtase"/>
</dbReference>
<feature type="domain" description="NAD-dependent epimerase/dehydratase" evidence="2">
    <location>
        <begin position="29"/>
        <end position="265"/>
    </location>
</feature>
<dbReference type="InterPro" id="IPR036291">
    <property type="entry name" value="NAD(P)-bd_dom_sf"/>
</dbReference>
<name>A0AA47IM64_ACTNA</name>
<evidence type="ECO:0000313" key="3">
    <source>
        <dbReference type="EMBL" id="WAL41865.1"/>
    </source>
</evidence>
<dbReference type="Pfam" id="PF01370">
    <property type="entry name" value="Epimerase"/>
    <property type="match status" value="1"/>
</dbReference>
<dbReference type="InterPro" id="IPR050425">
    <property type="entry name" value="NAD(P)_dehydrat-like"/>
</dbReference>
<dbReference type="EMBL" id="CP113787">
    <property type="protein sequence ID" value="WAL41865.1"/>
    <property type="molecule type" value="Genomic_DNA"/>
</dbReference>
<dbReference type="Gene3D" id="3.40.50.720">
    <property type="entry name" value="NAD(P)-binding Rossmann-like Domain"/>
    <property type="match status" value="1"/>
</dbReference>
<protein>
    <submittedName>
        <fullName evidence="3">NAD-dependent epimerase/dehydratase family protein</fullName>
    </submittedName>
</protein>
<dbReference type="Proteomes" id="UP001163127">
    <property type="component" value="Chromosome"/>
</dbReference>